<dbReference type="OrthoDB" id="6616542at2759"/>
<keyword evidence="3" id="KW-1185">Reference proteome</keyword>
<reference evidence="2" key="2">
    <citation type="submission" date="2022-10" db="EMBL/GenBank/DDBJ databases">
        <authorList>
            <consortium name="ENA_rothamsted_submissions"/>
            <consortium name="culmorum"/>
            <person name="King R."/>
        </authorList>
    </citation>
    <scope>NUCLEOTIDE SEQUENCE</scope>
</reference>
<feature type="chain" id="PRO_5040293482" evidence="1">
    <location>
        <begin position="21"/>
        <end position="159"/>
    </location>
</feature>
<sequence>MNYFELYCLVLSLITFEAYAFPQDLREVARAVKETEHNYYHSEAPDLIPFDNPNHKDNAIEEVEGYGSRIYSTYDGLHKKTSDVFQPKAVVDGIKSDSEIFGNTGDQLKPLSDVVVSAMSVVSNVVNKIVDAPGNIFAYLSKSLNTGLNSIGGKLVGLQ</sequence>
<organism evidence="2 3">
    <name type="scientific">Chironomus riparius</name>
    <dbReference type="NCBI Taxonomy" id="315576"/>
    <lineage>
        <taxon>Eukaryota</taxon>
        <taxon>Metazoa</taxon>
        <taxon>Ecdysozoa</taxon>
        <taxon>Arthropoda</taxon>
        <taxon>Hexapoda</taxon>
        <taxon>Insecta</taxon>
        <taxon>Pterygota</taxon>
        <taxon>Neoptera</taxon>
        <taxon>Endopterygota</taxon>
        <taxon>Diptera</taxon>
        <taxon>Nematocera</taxon>
        <taxon>Chironomoidea</taxon>
        <taxon>Chironomidae</taxon>
        <taxon>Chironominae</taxon>
        <taxon>Chironomus</taxon>
    </lineage>
</organism>
<keyword evidence="1" id="KW-0732">Signal</keyword>
<proteinExistence type="predicted"/>
<reference evidence="2" key="1">
    <citation type="submission" date="2022-01" db="EMBL/GenBank/DDBJ databases">
        <authorList>
            <person name="King R."/>
        </authorList>
    </citation>
    <scope>NUCLEOTIDE SEQUENCE</scope>
</reference>
<name>A0A9N9RUF8_9DIPT</name>
<protein>
    <submittedName>
        <fullName evidence="2">Uncharacterized protein</fullName>
    </submittedName>
</protein>
<dbReference type="Proteomes" id="UP001153620">
    <property type="component" value="Chromosome 2"/>
</dbReference>
<evidence type="ECO:0000256" key="1">
    <source>
        <dbReference type="SAM" id="SignalP"/>
    </source>
</evidence>
<dbReference type="EMBL" id="OU895878">
    <property type="protein sequence ID" value="CAG9803549.1"/>
    <property type="molecule type" value="Genomic_DNA"/>
</dbReference>
<accession>A0A9N9RUF8</accession>
<gene>
    <name evidence="2" type="ORF">CHIRRI_LOCUS6447</name>
</gene>
<evidence type="ECO:0000313" key="2">
    <source>
        <dbReference type="EMBL" id="CAG9803549.1"/>
    </source>
</evidence>
<evidence type="ECO:0000313" key="3">
    <source>
        <dbReference type="Proteomes" id="UP001153620"/>
    </source>
</evidence>
<dbReference type="AlphaFoldDB" id="A0A9N9RUF8"/>
<feature type="signal peptide" evidence="1">
    <location>
        <begin position="1"/>
        <end position="20"/>
    </location>
</feature>